<accession>B5XQE9</accession>
<proteinExistence type="predicted"/>
<reference evidence="1 2" key="1">
    <citation type="journal article" date="2008" name="PLoS Genet.">
        <title>Complete genome sequence of the N2-fixing broad host range endophyte Klebsiella pneumoniae 342 and virulence predictions verified in mice.</title>
        <authorList>
            <person name="Fouts D.E."/>
            <person name="Tyler H.L."/>
            <person name="DeBoy R.T."/>
            <person name="Daugherty S."/>
            <person name="Ren Q."/>
            <person name="Badger J.H."/>
            <person name="Durkin A.S."/>
            <person name="Huot H."/>
            <person name="Shrivastava S."/>
            <person name="Kothari S."/>
            <person name="Dodson R.J."/>
            <person name="Mohamoud Y."/>
            <person name="Khouri H."/>
            <person name="Roesch L.F."/>
            <person name="Krogfelt K.A."/>
            <person name="Struve C."/>
            <person name="Triplett E.W."/>
            <person name="Methe B.A."/>
        </authorList>
    </citation>
    <scope>NUCLEOTIDE SEQUENCE [LARGE SCALE GENOMIC DNA]</scope>
    <source>
        <strain evidence="1 2">342</strain>
    </source>
</reference>
<protein>
    <submittedName>
        <fullName evidence="1">Uncharacterized protein</fullName>
    </submittedName>
</protein>
<evidence type="ECO:0000313" key="2">
    <source>
        <dbReference type="Proteomes" id="UP000001734"/>
    </source>
</evidence>
<dbReference type="EMBL" id="CP000964">
    <property type="protein sequence ID" value="ACI06556.1"/>
    <property type="molecule type" value="Genomic_DNA"/>
</dbReference>
<evidence type="ECO:0000313" key="1">
    <source>
        <dbReference type="EMBL" id="ACI06556.1"/>
    </source>
</evidence>
<dbReference type="Proteomes" id="UP000001734">
    <property type="component" value="Chromosome"/>
</dbReference>
<sequence length="47" mass="5714">MTLPDYVVFENIVLVLTKRLRSAFNFLSHFFHMRPRVFCAKSARQYY</sequence>
<gene>
    <name evidence="1" type="ordered locus">KPK_2161</name>
</gene>
<dbReference type="HOGENOM" id="CLU_3080859_0_0_6"/>
<dbReference type="AlphaFoldDB" id="B5XQE9"/>
<organism evidence="1 2">
    <name type="scientific">Klebsiella variicola (strain 342)</name>
    <name type="common">Klebsiella pneumoniae</name>
    <dbReference type="NCBI Taxonomy" id="507522"/>
    <lineage>
        <taxon>Bacteria</taxon>
        <taxon>Pseudomonadati</taxon>
        <taxon>Pseudomonadota</taxon>
        <taxon>Gammaproteobacteria</taxon>
        <taxon>Enterobacterales</taxon>
        <taxon>Enterobacteriaceae</taxon>
        <taxon>Klebsiella/Raoultella group</taxon>
        <taxon>Klebsiella</taxon>
        <taxon>Klebsiella pneumoniae complex</taxon>
    </lineage>
</organism>
<dbReference type="KEGG" id="kpe:KPK_2161"/>
<dbReference type="BioCyc" id="KPNE507522:GI0B-2155-MONOMER"/>
<name>B5XQE9_KLEV3</name>